<gene>
    <name evidence="3" type="ORF">WFZ86_15775</name>
</gene>
<evidence type="ECO:0000256" key="1">
    <source>
        <dbReference type="SAM" id="SignalP"/>
    </source>
</evidence>
<dbReference type="InterPro" id="IPR007372">
    <property type="entry name" value="Lipid/polyisoprenoid-bd_YceI"/>
</dbReference>
<dbReference type="Pfam" id="PF04264">
    <property type="entry name" value="YceI"/>
    <property type="match status" value="1"/>
</dbReference>
<dbReference type="Proteomes" id="UP001468798">
    <property type="component" value="Unassembled WGS sequence"/>
</dbReference>
<accession>A0ABU9NRH8</accession>
<feature type="domain" description="Lipid/polyisoprenoid-binding YceI-like" evidence="2">
    <location>
        <begin position="25"/>
        <end position="177"/>
    </location>
</feature>
<feature type="signal peptide" evidence="1">
    <location>
        <begin position="1"/>
        <end position="18"/>
    </location>
</feature>
<dbReference type="PANTHER" id="PTHR34406">
    <property type="entry name" value="PROTEIN YCEI"/>
    <property type="match status" value="1"/>
</dbReference>
<dbReference type="InterPro" id="IPR036761">
    <property type="entry name" value="TTHA0802/YceI-like_sf"/>
</dbReference>
<reference evidence="3 4" key="1">
    <citation type="submission" date="2024-03" db="EMBL/GenBank/DDBJ databases">
        <title>Two novel species of the genus Flavobacterium exhibiting potentially degradation of complex polysaccharides.</title>
        <authorList>
            <person name="Lian X."/>
        </authorList>
    </citation>
    <scope>NUCLEOTIDE SEQUENCE [LARGE SCALE GENOMIC DNA]</scope>
    <source>
        <strain evidence="3 4">N6</strain>
    </source>
</reference>
<name>A0ABU9NRH8_9FLAO</name>
<dbReference type="EMBL" id="JBCGDP010000017">
    <property type="protein sequence ID" value="MEM0577961.1"/>
    <property type="molecule type" value="Genomic_DNA"/>
</dbReference>
<dbReference type="PANTHER" id="PTHR34406:SF1">
    <property type="entry name" value="PROTEIN YCEI"/>
    <property type="match status" value="1"/>
</dbReference>
<dbReference type="SUPFAM" id="SSF101874">
    <property type="entry name" value="YceI-like"/>
    <property type="match status" value="1"/>
</dbReference>
<dbReference type="Gene3D" id="2.40.128.110">
    <property type="entry name" value="Lipid/polyisoprenoid-binding, YceI-like"/>
    <property type="match status" value="1"/>
</dbReference>
<evidence type="ECO:0000313" key="3">
    <source>
        <dbReference type="EMBL" id="MEM0577961.1"/>
    </source>
</evidence>
<comment type="caution">
    <text evidence="3">The sequence shown here is derived from an EMBL/GenBank/DDBJ whole genome shotgun (WGS) entry which is preliminary data.</text>
</comment>
<keyword evidence="4" id="KW-1185">Reference proteome</keyword>
<feature type="chain" id="PRO_5046395457" evidence="1">
    <location>
        <begin position="19"/>
        <end position="180"/>
    </location>
</feature>
<keyword evidence="1" id="KW-0732">Signal</keyword>
<proteinExistence type="predicted"/>
<dbReference type="RefSeq" id="WP_342692814.1">
    <property type="nucleotide sequence ID" value="NZ_JBCGDP010000017.1"/>
</dbReference>
<evidence type="ECO:0000313" key="4">
    <source>
        <dbReference type="Proteomes" id="UP001468798"/>
    </source>
</evidence>
<protein>
    <submittedName>
        <fullName evidence="3">YceI family protein</fullName>
    </submittedName>
</protein>
<evidence type="ECO:0000259" key="2">
    <source>
        <dbReference type="Pfam" id="PF04264"/>
    </source>
</evidence>
<sequence length="180" mass="20698">MKKITFLFLFFYSFQLQAQEQLSSSKGVIHFEASVPLFEEVKATNQEVNCEVELKTSEINCTVFIEKFQFKRDLMRMHFNNSYLESDRYPKATFMGRIDKLDYKSLSEQPTEHQIKGIIKIHGKSKAINCKALIKKVKKGMEINASFVLNTDDFNIAIPSIVASKISKQVTTTLKLTVLE</sequence>
<organism evidence="3 4">
    <name type="scientific">Flavobacterium polysaccharolyticum</name>
    <dbReference type="NCBI Taxonomy" id="3133148"/>
    <lineage>
        <taxon>Bacteria</taxon>
        <taxon>Pseudomonadati</taxon>
        <taxon>Bacteroidota</taxon>
        <taxon>Flavobacteriia</taxon>
        <taxon>Flavobacteriales</taxon>
        <taxon>Flavobacteriaceae</taxon>
        <taxon>Flavobacterium</taxon>
    </lineage>
</organism>